<dbReference type="EMBL" id="MLIQ01000016">
    <property type="protein sequence ID" value="OHU56504.1"/>
    <property type="molecule type" value="Genomic_DNA"/>
</dbReference>
<reference evidence="5 6" key="1">
    <citation type="submission" date="2016-10" db="EMBL/GenBank/DDBJ databases">
        <title>Evaluation of Human, Veterinary and Environmental Mycobacterium chelonae Isolates by Core Genome Phylogenomic Analysis, Targeted Gene Comparison, and Anti-microbial Susceptibility Patterns: A Tale of Mistaken Identities.</title>
        <authorList>
            <person name="Fogelson S.B."/>
            <person name="Camus A.C."/>
            <person name="Lorenz W."/>
            <person name="Vasireddy R."/>
            <person name="Vasireddy S."/>
            <person name="Smith T."/>
            <person name="Brown-Elliott B.A."/>
            <person name="Wallace R.J.Jr."/>
            <person name="Hasan N.A."/>
            <person name="Reischl U."/>
            <person name="Sanchez S."/>
        </authorList>
    </citation>
    <scope>NUCLEOTIDE SEQUENCE [LARGE SCALE GENOMIC DNA]</scope>
    <source>
        <strain evidence="5 6">15515</strain>
    </source>
</reference>
<dbReference type="InterPro" id="IPR000415">
    <property type="entry name" value="Nitroreductase-like"/>
</dbReference>
<gene>
    <name evidence="5" type="ORF">BKG82_14710</name>
</gene>
<dbReference type="Gene3D" id="3.40.109.10">
    <property type="entry name" value="NADH Oxidase"/>
    <property type="match status" value="1"/>
</dbReference>
<evidence type="ECO:0000256" key="1">
    <source>
        <dbReference type="ARBA" id="ARBA00022630"/>
    </source>
</evidence>
<keyword evidence="2" id="KW-0288">FMN</keyword>
<dbReference type="PANTHER" id="PTHR23026:SF90">
    <property type="entry name" value="IODOTYROSINE DEIODINASE 1"/>
    <property type="match status" value="1"/>
</dbReference>
<dbReference type="GO" id="GO:0016491">
    <property type="term" value="F:oxidoreductase activity"/>
    <property type="evidence" value="ECO:0007669"/>
    <property type="project" value="UniProtKB-KW"/>
</dbReference>
<evidence type="ECO:0000256" key="2">
    <source>
        <dbReference type="ARBA" id="ARBA00022643"/>
    </source>
</evidence>
<dbReference type="SUPFAM" id="SSF55469">
    <property type="entry name" value="FMN-dependent nitroreductase-like"/>
    <property type="match status" value="1"/>
</dbReference>
<protein>
    <recommendedName>
        <fullName evidence="4">Nitroreductase domain-containing protein</fullName>
    </recommendedName>
</protein>
<name>A0A1S1LQE0_MYCCH</name>
<evidence type="ECO:0000313" key="6">
    <source>
        <dbReference type="Proteomes" id="UP000180043"/>
    </source>
</evidence>
<dbReference type="InterPro" id="IPR050627">
    <property type="entry name" value="Nitroreductase/BluB"/>
</dbReference>
<feature type="domain" description="Nitroreductase" evidence="4">
    <location>
        <begin position="8"/>
        <end position="190"/>
    </location>
</feature>
<dbReference type="RefSeq" id="WP_057969053.1">
    <property type="nucleotide sequence ID" value="NZ_MAES01000003.1"/>
</dbReference>
<dbReference type="CDD" id="cd02136">
    <property type="entry name" value="PnbA_NfnB-like"/>
    <property type="match status" value="1"/>
</dbReference>
<dbReference type="PANTHER" id="PTHR23026">
    <property type="entry name" value="NADPH NITROREDUCTASE"/>
    <property type="match status" value="1"/>
</dbReference>
<proteinExistence type="predicted"/>
<sequence>MSDFEQLVRDRSSIRDFLSTPVPRDVLLAALETAQHAPSNSNIQPWRVVIAEGAIRERLSESLVACVRSNGLGRMELPDEYNARRFAVGVQVYGALGVQRGDAEARLEAGLRNFRFFGAPTAAIVGVDSRLGPADIAGVGMYLQTLALALQSRGIGSCMQVAPAMFPEAIRPVLKLPESLNLVCAVSIGYANPDAPVNAVRAPRDPVSANVTFLE</sequence>
<dbReference type="Proteomes" id="UP000180043">
    <property type="component" value="Unassembled WGS sequence"/>
</dbReference>
<keyword evidence="3" id="KW-0560">Oxidoreductase</keyword>
<comment type="caution">
    <text evidence="5">The sequence shown here is derived from an EMBL/GenBank/DDBJ whole genome shotgun (WGS) entry which is preliminary data.</text>
</comment>
<dbReference type="AlphaFoldDB" id="A0A1S1LQE0"/>
<keyword evidence="1" id="KW-0285">Flavoprotein</keyword>
<evidence type="ECO:0000313" key="5">
    <source>
        <dbReference type="EMBL" id="OHU56504.1"/>
    </source>
</evidence>
<evidence type="ECO:0000259" key="4">
    <source>
        <dbReference type="Pfam" id="PF00881"/>
    </source>
</evidence>
<dbReference type="InterPro" id="IPR029479">
    <property type="entry name" value="Nitroreductase"/>
</dbReference>
<organism evidence="5 6">
    <name type="scientific">Mycobacteroides chelonae</name>
    <name type="common">Mycobacterium chelonae</name>
    <dbReference type="NCBI Taxonomy" id="1774"/>
    <lineage>
        <taxon>Bacteria</taxon>
        <taxon>Bacillati</taxon>
        <taxon>Actinomycetota</taxon>
        <taxon>Actinomycetes</taxon>
        <taxon>Mycobacteriales</taxon>
        <taxon>Mycobacteriaceae</taxon>
        <taxon>Mycobacteroides</taxon>
    </lineage>
</organism>
<dbReference type="Pfam" id="PF00881">
    <property type="entry name" value="Nitroreductase"/>
    <property type="match status" value="1"/>
</dbReference>
<evidence type="ECO:0000256" key="3">
    <source>
        <dbReference type="ARBA" id="ARBA00023002"/>
    </source>
</evidence>
<accession>A0A1S1LQE0</accession>